<dbReference type="Pfam" id="PF17989">
    <property type="entry name" value="ALP_N"/>
    <property type="match status" value="1"/>
</dbReference>
<evidence type="ECO:0000313" key="2">
    <source>
        <dbReference type="EMBL" id="GIP52949.1"/>
    </source>
</evidence>
<keyword evidence="3" id="KW-1185">Reference proteome</keyword>
<dbReference type="CDD" id="cd24026">
    <property type="entry name" value="ASKHA_NBD_ParM_Alp12-like"/>
    <property type="match status" value="1"/>
</dbReference>
<feature type="domain" description="Actin-like protein N-terminal" evidence="1">
    <location>
        <begin position="9"/>
        <end position="162"/>
    </location>
</feature>
<name>A0ABQ4MAC3_9BACL</name>
<dbReference type="EMBL" id="BOSL01000005">
    <property type="protein sequence ID" value="GIP52949.1"/>
    <property type="molecule type" value="Genomic_DNA"/>
</dbReference>
<dbReference type="RefSeq" id="WP_213654630.1">
    <property type="nucleotide sequence ID" value="NZ_BOSL01000005.1"/>
</dbReference>
<dbReference type="Gene3D" id="3.30.420.40">
    <property type="match status" value="2"/>
</dbReference>
<accession>A0ABQ4MAC3</accession>
<comment type="caution">
    <text evidence="2">The sequence shown here is derived from an EMBL/GenBank/DDBJ whole genome shotgun (WGS) entry which is preliminary data.</text>
</comment>
<proteinExistence type="predicted"/>
<dbReference type="SUPFAM" id="SSF53067">
    <property type="entry name" value="Actin-like ATPase domain"/>
    <property type="match status" value="2"/>
</dbReference>
<reference evidence="2 3" key="1">
    <citation type="submission" date="2021-03" db="EMBL/GenBank/DDBJ databases">
        <title>Antimicrobial resistance genes in bacteria isolated from Japanese honey, and their potential for conferring macrolide and lincosamide resistance in the American foulbrood pathogen Paenibacillus larvae.</title>
        <authorList>
            <person name="Okamoto M."/>
            <person name="Kumagai M."/>
            <person name="Kanamori H."/>
            <person name="Takamatsu D."/>
        </authorList>
    </citation>
    <scope>NUCLEOTIDE SEQUENCE [LARGE SCALE GENOMIC DNA]</scope>
    <source>
        <strain evidence="2 3">J42TS3</strain>
    </source>
</reference>
<gene>
    <name evidence="2" type="ORF">J42TS3_19840</name>
</gene>
<sequence>MHTNIYQIAIDSGKSYTKGVMRTADIIQRVKFQTKVEQVTDFGADITTPGSFSVQFEGKSYLVGNMLDESKMDFNLSKKNDSHRISIYIAIAQLLQKSKQNIVLSKVNLAVNIPISLYKNEQQKNEFAEFIRNNGEAINIIVNNKPYLFRINNILLLPEGIGPIYSDINHYRKMRVLIFDVGSLNVNIQEYNQLIPSYGSMSTADLGVNILRSKLADALSTRFGISISEADIEAIYRDKCLIINGENMEESTAIIEQHMRNHIKEILNFARSRKLSFANTEVIFVGGGALLLKDYILEQISGAIISNDPQMSNALSFLTILEAKQHGAA</sequence>
<dbReference type="InterPro" id="IPR043129">
    <property type="entry name" value="ATPase_NBD"/>
</dbReference>
<dbReference type="InterPro" id="IPR040607">
    <property type="entry name" value="ALP_N"/>
</dbReference>
<evidence type="ECO:0000313" key="3">
    <source>
        <dbReference type="Proteomes" id="UP000679992"/>
    </source>
</evidence>
<dbReference type="Proteomes" id="UP000679992">
    <property type="component" value="Unassembled WGS sequence"/>
</dbReference>
<evidence type="ECO:0000259" key="1">
    <source>
        <dbReference type="Pfam" id="PF17989"/>
    </source>
</evidence>
<protein>
    <recommendedName>
        <fullName evidence="1">Actin-like protein N-terminal domain-containing protein</fullName>
    </recommendedName>
</protein>
<organism evidence="2 3">
    <name type="scientific">Paenibacillus vini</name>
    <dbReference type="NCBI Taxonomy" id="1476024"/>
    <lineage>
        <taxon>Bacteria</taxon>
        <taxon>Bacillati</taxon>
        <taxon>Bacillota</taxon>
        <taxon>Bacilli</taxon>
        <taxon>Bacillales</taxon>
        <taxon>Paenibacillaceae</taxon>
        <taxon>Paenibacillus</taxon>
    </lineage>
</organism>